<dbReference type="PROSITE" id="PS51371">
    <property type="entry name" value="CBS"/>
    <property type="match status" value="4"/>
</dbReference>
<dbReference type="Gene3D" id="3.10.580.10">
    <property type="entry name" value="CBS-domain"/>
    <property type="match status" value="2"/>
</dbReference>
<evidence type="ECO:0000313" key="5">
    <source>
        <dbReference type="Proteomes" id="UP001596398"/>
    </source>
</evidence>
<dbReference type="PANTHER" id="PTHR43080">
    <property type="entry name" value="CBS DOMAIN-CONTAINING PROTEIN CBSX3, MITOCHONDRIAL"/>
    <property type="match status" value="1"/>
</dbReference>
<sequence>MNAADAMTPRESLVTAVVPGSREDVLDRLQDNEFSSIPVVNAENGEFRGLVSRERLIEEPDEDQLALLVEEVESVSADTPLSEVAALIRETGQRRVPVVNDDLEGIVTITDVVRAMANGEVAADAEAGELMATDVNAVYRETPLTVAERELAYADEAYGVVLDAEGRPEGMLTEVDILDVARIVEGEESTGDAIADEDDDWKWEGIKATGSRYLPTRNVEIPAEPVAGFMTDSLVTVSRSKSATEIAQLFITEDIEQVPVMNGDELVGVVRDTDLLEAL</sequence>
<dbReference type="PANTHER" id="PTHR43080:SF2">
    <property type="entry name" value="CBS DOMAIN-CONTAINING PROTEIN"/>
    <property type="match status" value="1"/>
</dbReference>
<comment type="caution">
    <text evidence="4">The sequence shown here is derived from an EMBL/GenBank/DDBJ whole genome shotgun (WGS) entry which is preliminary data.</text>
</comment>
<evidence type="ECO:0000256" key="2">
    <source>
        <dbReference type="PROSITE-ProRule" id="PRU00703"/>
    </source>
</evidence>
<dbReference type="CDD" id="cd04614">
    <property type="entry name" value="CBS_pair_arch2_repeat2"/>
    <property type="match status" value="1"/>
</dbReference>
<evidence type="ECO:0000256" key="1">
    <source>
        <dbReference type="ARBA" id="ARBA00023122"/>
    </source>
</evidence>
<evidence type="ECO:0000313" key="4">
    <source>
        <dbReference type="EMBL" id="MFC7235071.1"/>
    </source>
</evidence>
<dbReference type="InterPro" id="IPR046342">
    <property type="entry name" value="CBS_dom_sf"/>
</dbReference>
<dbReference type="SMART" id="SM00116">
    <property type="entry name" value="CBS"/>
    <property type="match status" value="4"/>
</dbReference>
<dbReference type="SUPFAM" id="SSF54631">
    <property type="entry name" value="CBS-domain pair"/>
    <property type="match status" value="2"/>
</dbReference>
<dbReference type="InterPro" id="IPR051257">
    <property type="entry name" value="Diverse_CBS-Domain"/>
</dbReference>
<reference evidence="4 5" key="1">
    <citation type="journal article" date="2019" name="Int. J. Syst. Evol. Microbiol.">
        <title>The Global Catalogue of Microorganisms (GCM) 10K type strain sequencing project: providing services to taxonomists for standard genome sequencing and annotation.</title>
        <authorList>
            <consortium name="The Broad Institute Genomics Platform"/>
            <consortium name="The Broad Institute Genome Sequencing Center for Infectious Disease"/>
            <person name="Wu L."/>
            <person name="Ma J."/>
        </authorList>
    </citation>
    <scope>NUCLEOTIDE SEQUENCE [LARGE SCALE GENOMIC DNA]</scope>
    <source>
        <strain evidence="4 5">DT85</strain>
    </source>
</reference>
<protein>
    <submittedName>
        <fullName evidence="4">CBS domain-containing protein</fullName>
    </submittedName>
</protein>
<dbReference type="GeneID" id="79266752"/>
<gene>
    <name evidence="4" type="ORF">ACFQJ4_07045</name>
</gene>
<name>A0ABD5ZNU3_9EURY</name>
<dbReference type="RefSeq" id="WP_276236092.1">
    <property type="nucleotide sequence ID" value="NZ_CP119802.1"/>
</dbReference>
<keyword evidence="1 2" id="KW-0129">CBS domain</keyword>
<feature type="domain" description="CBS" evidence="3">
    <location>
        <begin position="68"/>
        <end position="123"/>
    </location>
</feature>
<dbReference type="Proteomes" id="UP001596398">
    <property type="component" value="Unassembled WGS sequence"/>
</dbReference>
<feature type="domain" description="CBS" evidence="3">
    <location>
        <begin position="230"/>
        <end position="279"/>
    </location>
</feature>
<proteinExistence type="predicted"/>
<dbReference type="InterPro" id="IPR000644">
    <property type="entry name" value="CBS_dom"/>
</dbReference>
<evidence type="ECO:0000259" key="3">
    <source>
        <dbReference type="PROSITE" id="PS51371"/>
    </source>
</evidence>
<keyword evidence="5" id="KW-1185">Reference proteome</keyword>
<dbReference type="AlphaFoldDB" id="A0ABD5ZNU3"/>
<organism evidence="4 5">
    <name type="scientific">Halosegnis marinus</name>
    <dbReference type="NCBI Taxonomy" id="3034023"/>
    <lineage>
        <taxon>Archaea</taxon>
        <taxon>Methanobacteriati</taxon>
        <taxon>Methanobacteriota</taxon>
        <taxon>Stenosarchaea group</taxon>
        <taxon>Halobacteria</taxon>
        <taxon>Halobacteriales</taxon>
        <taxon>Natronomonadaceae</taxon>
        <taxon>Halosegnis</taxon>
    </lineage>
</organism>
<dbReference type="Pfam" id="PF00571">
    <property type="entry name" value="CBS"/>
    <property type="match status" value="4"/>
</dbReference>
<feature type="domain" description="CBS" evidence="3">
    <location>
        <begin position="131"/>
        <end position="189"/>
    </location>
</feature>
<accession>A0ABD5ZNU3</accession>
<dbReference type="EMBL" id="JBHTAP010000001">
    <property type="protein sequence ID" value="MFC7235071.1"/>
    <property type="molecule type" value="Genomic_DNA"/>
</dbReference>
<feature type="domain" description="CBS" evidence="3">
    <location>
        <begin position="7"/>
        <end position="67"/>
    </location>
</feature>